<evidence type="ECO:0000313" key="16">
    <source>
        <dbReference type="Proteomes" id="UP000621436"/>
    </source>
</evidence>
<feature type="binding site" evidence="12">
    <location>
        <position position="275"/>
    </location>
    <ligand>
        <name>K(+)</name>
        <dbReference type="ChEBI" id="CHEBI:29103"/>
    </ligand>
</feature>
<dbReference type="CDD" id="cd01174">
    <property type="entry name" value="ribokinase"/>
    <property type="match status" value="1"/>
</dbReference>
<feature type="binding site" evidence="12">
    <location>
        <position position="280"/>
    </location>
    <ligand>
        <name>K(+)</name>
        <dbReference type="ChEBI" id="CHEBI:29103"/>
    </ligand>
</feature>
<dbReference type="GO" id="GO:0019303">
    <property type="term" value="P:D-ribose catabolic process"/>
    <property type="evidence" value="ECO:0007669"/>
    <property type="project" value="UniProtKB-UniRule"/>
</dbReference>
<dbReference type="GO" id="GO:0005524">
    <property type="term" value="F:ATP binding"/>
    <property type="evidence" value="ECO:0007669"/>
    <property type="project" value="UniProtKB-UniRule"/>
</dbReference>
<keyword evidence="16" id="KW-1185">Reference proteome</keyword>
<dbReference type="AlphaFoldDB" id="A0A931F8W7"/>
<keyword evidence="12" id="KW-0963">Cytoplasm</keyword>
<evidence type="ECO:0000256" key="10">
    <source>
        <dbReference type="ARBA" id="ARBA00022958"/>
    </source>
</evidence>
<dbReference type="GO" id="GO:0046872">
    <property type="term" value="F:metal ion binding"/>
    <property type="evidence" value="ECO:0007669"/>
    <property type="project" value="UniProtKB-KW"/>
</dbReference>
<keyword evidence="5 12" id="KW-0479">Metal-binding</keyword>
<reference evidence="15" key="1">
    <citation type="submission" date="2020-11" db="EMBL/GenBank/DDBJ databases">
        <title>Halonatronomonas betainensis gen. nov., sp. nov. a novel haloalkaliphilic representative of the family Halanaerobiacae capable of betaine degradation.</title>
        <authorList>
            <person name="Boltyanskaya Y."/>
            <person name="Kevbrin V."/>
            <person name="Detkova E."/>
            <person name="Grouzdev D.S."/>
            <person name="Koziaeva V."/>
            <person name="Zhilina T."/>
        </authorList>
    </citation>
    <scope>NUCLEOTIDE SEQUENCE</scope>
    <source>
        <strain evidence="15">Z-7014</strain>
    </source>
</reference>
<keyword evidence="10 12" id="KW-0630">Potassium</keyword>
<comment type="function">
    <text evidence="12">Catalyzes the phosphorylation of ribose at O-5 in a reaction requiring ATP and magnesium. The resulting D-ribose-5-phosphate can then be used either for sythesis of nucleotides, histidine, and tryptophan, or as a component of the pentose phosphate pathway.</text>
</comment>
<comment type="caution">
    <text evidence="12">Lacks conserved residue(s) required for the propagation of feature annotation.</text>
</comment>
<feature type="binding site" evidence="12">
    <location>
        <position position="239"/>
    </location>
    <ligand>
        <name>K(+)</name>
        <dbReference type="ChEBI" id="CHEBI:29103"/>
    </ligand>
</feature>
<feature type="binding site" evidence="12">
    <location>
        <begin position="213"/>
        <end position="218"/>
    </location>
    <ligand>
        <name>ATP</name>
        <dbReference type="ChEBI" id="CHEBI:30616"/>
    </ligand>
</feature>
<dbReference type="SUPFAM" id="SSF53613">
    <property type="entry name" value="Ribokinase-like"/>
    <property type="match status" value="1"/>
</dbReference>
<dbReference type="InterPro" id="IPR002139">
    <property type="entry name" value="Ribo/fructo_kinase"/>
</dbReference>
<feature type="binding site" evidence="12">
    <location>
        <begin position="39"/>
        <end position="43"/>
    </location>
    <ligand>
        <name>substrate</name>
    </ligand>
</feature>
<dbReference type="PANTHER" id="PTHR10584">
    <property type="entry name" value="SUGAR KINASE"/>
    <property type="match status" value="1"/>
</dbReference>
<comment type="subunit">
    <text evidence="12">Homodimer.</text>
</comment>
<feature type="binding site" evidence="12">
    <location>
        <begin position="11"/>
        <end position="13"/>
    </location>
    <ligand>
        <name>substrate</name>
    </ligand>
</feature>
<feature type="domain" description="Carbohydrate kinase PfkB" evidence="14">
    <location>
        <begin position="1"/>
        <end position="284"/>
    </location>
</feature>
<keyword evidence="11 12" id="KW-0119">Carbohydrate metabolism</keyword>
<dbReference type="InterPro" id="IPR011877">
    <property type="entry name" value="Ribokinase"/>
</dbReference>
<comment type="similarity">
    <text evidence="1">Belongs to the carbohydrate kinase pfkB family.</text>
</comment>
<evidence type="ECO:0000313" key="15">
    <source>
        <dbReference type="EMBL" id="MBF8436948.1"/>
    </source>
</evidence>
<dbReference type="HAMAP" id="MF_01987">
    <property type="entry name" value="Ribokinase"/>
    <property type="match status" value="1"/>
</dbReference>
<dbReference type="InterPro" id="IPR029056">
    <property type="entry name" value="Ribokinase-like"/>
</dbReference>
<feature type="binding site" evidence="12">
    <location>
        <position position="241"/>
    </location>
    <ligand>
        <name>K(+)</name>
        <dbReference type="ChEBI" id="CHEBI:29103"/>
    </ligand>
</feature>
<dbReference type="PROSITE" id="PS00584">
    <property type="entry name" value="PFKB_KINASES_2"/>
    <property type="match status" value="1"/>
</dbReference>
<protein>
    <recommendedName>
        <fullName evidence="3 12">Ribokinase</fullName>
        <shortName evidence="12">RK</shortName>
        <ecNumber evidence="2 12">2.7.1.15</ecNumber>
    </recommendedName>
</protein>
<feature type="binding site" evidence="12">
    <location>
        <position position="284"/>
    </location>
    <ligand>
        <name>K(+)</name>
        <dbReference type="ChEBI" id="CHEBI:29103"/>
    </ligand>
</feature>
<comment type="subcellular location">
    <subcellularLocation>
        <location evidence="12">Cytoplasm</location>
    </subcellularLocation>
</comment>
<evidence type="ECO:0000256" key="5">
    <source>
        <dbReference type="ARBA" id="ARBA00022723"/>
    </source>
</evidence>
<feature type="active site" description="Proton acceptor" evidence="12">
    <location>
        <position position="245"/>
    </location>
</feature>
<dbReference type="PIRSF" id="PIRSF000535">
    <property type="entry name" value="1PFK/6PFK/LacC"/>
    <property type="match status" value="1"/>
</dbReference>
<name>A0A931F8W7_9FIRM</name>
<evidence type="ECO:0000256" key="1">
    <source>
        <dbReference type="ARBA" id="ARBA00005380"/>
    </source>
</evidence>
<feature type="binding site" evidence="12">
    <location>
        <position position="182"/>
    </location>
    <ligand>
        <name>ATP</name>
        <dbReference type="ChEBI" id="CHEBI:30616"/>
    </ligand>
</feature>
<comment type="similarity">
    <text evidence="12">Belongs to the carbohydrate kinase PfkB family. Ribokinase subfamily.</text>
</comment>
<dbReference type="InterPro" id="IPR011611">
    <property type="entry name" value="PfkB_dom"/>
</dbReference>
<feature type="binding site" evidence="12">
    <location>
        <begin position="244"/>
        <end position="245"/>
    </location>
    <ligand>
        <name>ATP</name>
        <dbReference type="ChEBI" id="CHEBI:30616"/>
    </ligand>
</feature>
<evidence type="ECO:0000256" key="12">
    <source>
        <dbReference type="HAMAP-Rule" id="MF_01987"/>
    </source>
</evidence>
<dbReference type="Pfam" id="PF00294">
    <property type="entry name" value="PfkB"/>
    <property type="match status" value="1"/>
</dbReference>
<proteinExistence type="inferred from homology"/>
<dbReference type="GO" id="GO:0004747">
    <property type="term" value="F:ribokinase activity"/>
    <property type="evidence" value="ECO:0007669"/>
    <property type="project" value="UniProtKB-UniRule"/>
</dbReference>
<comment type="similarity">
    <text evidence="13">Belongs to the carbohydrate kinase PfkB family. LacC subfamily.</text>
</comment>
<comment type="pathway">
    <text evidence="13">Carbohydrate metabolism; D-tagatose 6-phosphate degradation; D-glyceraldehyde 3-phosphate and glycerone phosphate from D-tagatose 6-phosphate: step 1/2.</text>
</comment>
<comment type="catalytic activity">
    <reaction evidence="13">
        <text>D-tagatofuranose 6-phosphate + ATP = D-tagatofuranose 1,6-bisphosphate + ADP + H(+)</text>
        <dbReference type="Rhea" id="RHEA:12420"/>
        <dbReference type="ChEBI" id="CHEBI:15378"/>
        <dbReference type="ChEBI" id="CHEBI:30616"/>
        <dbReference type="ChEBI" id="CHEBI:58694"/>
        <dbReference type="ChEBI" id="CHEBI:58695"/>
        <dbReference type="ChEBI" id="CHEBI:456216"/>
        <dbReference type="EC" id="2.7.1.144"/>
    </reaction>
</comment>
<keyword evidence="8 12" id="KW-0067">ATP-binding</keyword>
<dbReference type="GO" id="GO:0005988">
    <property type="term" value="P:lactose metabolic process"/>
    <property type="evidence" value="ECO:0007669"/>
    <property type="project" value="UniProtKB-KW"/>
</dbReference>
<dbReference type="NCBIfam" id="TIGR02152">
    <property type="entry name" value="D_ribokin_bact"/>
    <property type="match status" value="1"/>
</dbReference>
<evidence type="ECO:0000256" key="9">
    <source>
        <dbReference type="ARBA" id="ARBA00022842"/>
    </source>
</evidence>
<evidence type="ECO:0000259" key="14">
    <source>
        <dbReference type="Pfam" id="PF00294"/>
    </source>
</evidence>
<evidence type="ECO:0000256" key="11">
    <source>
        <dbReference type="ARBA" id="ARBA00023277"/>
    </source>
</evidence>
<dbReference type="InterPro" id="IPR017583">
    <property type="entry name" value="Tagatose/fructose_Pkinase"/>
</dbReference>
<dbReference type="PANTHER" id="PTHR10584:SF166">
    <property type="entry name" value="RIBOKINASE"/>
    <property type="match status" value="1"/>
</dbReference>
<dbReference type="Proteomes" id="UP000621436">
    <property type="component" value="Unassembled WGS sequence"/>
</dbReference>
<comment type="cofactor">
    <cofactor evidence="12">
        <name>Mg(2+)</name>
        <dbReference type="ChEBI" id="CHEBI:18420"/>
    </cofactor>
    <text evidence="12">Requires a divalent cation, most likely magnesium in vivo, as an electrophilic catalyst to aid phosphoryl group transfer. It is the chelate of the metal and the nucleotide that is the actual substrate.</text>
</comment>
<dbReference type="PRINTS" id="PR00990">
    <property type="entry name" value="RIBOKINASE"/>
</dbReference>
<feature type="binding site" evidence="12">
    <location>
        <position position="245"/>
    </location>
    <ligand>
        <name>substrate</name>
    </ligand>
</feature>
<keyword evidence="4 12" id="KW-0808">Transferase</keyword>
<organism evidence="15 16">
    <name type="scientific">Halonatronomonas betaini</name>
    <dbReference type="NCBI Taxonomy" id="2778430"/>
    <lineage>
        <taxon>Bacteria</taxon>
        <taxon>Bacillati</taxon>
        <taxon>Bacillota</taxon>
        <taxon>Clostridia</taxon>
        <taxon>Halanaerobiales</taxon>
        <taxon>Halarsenatibacteraceae</taxon>
        <taxon>Halonatronomonas</taxon>
    </lineage>
</organism>
<evidence type="ECO:0000256" key="4">
    <source>
        <dbReference type="ARBA" id="ARBA00022679"/>
    </source>
</evidence>
<dbReference type="RefSeq" id="WP_270453876.1">
    <property type="nucleotide sequence ID" value="NZ_JADPIE010000004.1"/>
</dbReference>
<keyword evidence="6 12" id="KW-0547">Nucleotide-binding</keyword>
<comment type="activity regulation">
    <text evidence="12">Activated by a monovalent cation that binds near, but not in, the active site. The most likely occupant of the site in vivo is potassium. Ion binding induces a conformational change that may alter substrate affinity.</text>
</comment>
<dbReference type="GO" id="GO:0005829">
    <property type="term" value="C:cytosol"/>
    <property type="evidence" value="ECO:0007669"/>
    <property type="project" value="TreeGrafter"/>
</dbReference>
<accession>A0A931F8W7</accession>
<dbReference type="EC" id="2.7.1.15" evidence="2 12"/>
<dbReference type="EMBL" id="JADPIE010000004">
    <property type="protein sequence ID" value="MBF8436948.1"/>
    <property type="molecule type" value="Genomic_DNA"/>
</dbReference>
<evidence type="ECO:0000256" key="2">
    <source>
        <dbReference type="ARBA" id="ARBA00012035"/>
    </source>
</evidence>
<comment type="caution">
    <text evidence="15">The sequence shown here is derived from an EMBL/GenBank/DDBJ whole genome shotgun (WGS) entry which is preliminary data.</text>
</comment>
<keyword evidence="9 12" id="KW-0460">Magnesium</keyword>
<dbReference type="GO" id="GO:0009024">
    <property type="term" value="F:tagatose-6-phosphate kinase activity"/>
    <property type="evidence" value="ECO:0007669"/>
    <property type="project" value="UniProtKB-EC"/>
</dbReference>
<evidence type="ECO:0000256" key="13">
    <source>
        <dbReference type="PIRNR" id="PIRNR000535"/>
    </source>
</evidence>
<feature type="binding site" evidence="12">
    <location>
        <position position="278"/>
    </location>
    <ligand>
        <name>K(+)</name>
        <dbReference type="ChEBI" id="CHEBI:29103"/>
    </ligand>
</feature>
<feature type="binding site" evidence="12">
    <location>
        <position position="138"/>
    </location>
    <ligand>
        <name>substrate</name>
    </ligand>
</feature>
<comment type="pathway">
    <text evidence="12">Carbohydrate metabolism; D-ribose degradation; D-ribose 5-phosphate from beta-D-ribopyranose: step 2/2.</text>
</comment>
<keyword evidence="13" id="KW-0423">Lactose metabolism</keyword>
<dbReference type="InterPro" id="IPR002173">
    <property type="entry name" value="Carboh/pur_kinase_PfkB_CS"/>
</dbReference>
<evidence type="ECO:0000256" key="6">
    <source>
        <dbReference type="ARBA" id="ARBA00022741"/>
    </source>
</evidence>
<keyword evidence="7 12" id="KW-0418">Kinase</keyword>
<sequence>MAEIVIIGSMNMDFVINCDRLPEPGETLTGRSFARHPGGKGANQAAAAGLLGARPLFIGARGADEIGQSLEDNLNHQGVETELITADTETGTAHIFVTDDGESHIIVIPGANGTLDNGDIRSVATEIQEAKILLLQLEIPLEAVMEAARIAAEAGTTVILDPAPAQELPDELLERVDYLLPNETELKMLTGSAEIEAACNQLLTRGVKNIIVTLGDKGALLINAEGEKDFAAPEVEAVDTTAAGDALAGAFAAALNKGLEPEEAVREGIYYGSAAVSRPGAQSSLFSSAEFAEFLNSRSE</sequence>
<evidence type="ECO:0000256" key="7">
    <source>
        <dbReference type="ARBA" id="ARBA00022777"/>
    </source>
</evidence>
<dbReference type="Gene3D" id="3.40.1190.20">
    <property type="match status" value="1"/>
</dbReference>
<gene>
    <name evidence="12 15" type="primary">rbsK</name>
    <name evidence="15" type="ORF">I0Q91_07665</name>
</gene>
<evidence type="ECO:0000256" key="8">
    <source>
        <dbReference type="ARBA" id="ARBA00022840"/>
    </source>
</evidence>
<comment type="catalytic activity">
    <reaction evidence="12">
        <text>D-ribose + ATP = D-ribose 5-phosphate + ADP + H(+)</text>
        <dbReference type="Rhea" id="RHEA:13697"/>
        <dbReference type="ChEBI" id="CHEBI:15378"/>
        <dbReference type="ChEBI" id="CHEBI:30616"/>
        <dbReference type="ChEBI" id="CHEBI:47013"/>
        <dbReference type="ChEBI" id="CHEBI:78346"/>
        <dbReference type="ChEBI" id="CHEBI:456216"/>
        <dbReference type="EC" id="2.7.1.15"/>
    </reaction>
</comment>
<evidence type="ECO:0000256" key="3">
    <source>
        <dbReference type="ARBA" id="ARBA00016943"/>
    </source>
</evidence>